<dbReference type="GO" id="GO:0009236">
    <property type="term" value="P:cobalamin biosynthetic process"/>
    <property type="evidence" value="ECO:0007669"/>
    <property type="project" value="InterPro"/>
</dbReference>
<comment type="caution">
    <text evidence="2">The sequence shown here is derived from an EMBL/GenBank/DDBJ whole genome shotgun (WGS) entry which is preliminary data.</text>
</comment>
<dbReference type="Pfam" id="PF01890">
    <property type="entry name" value="CbiG_C"/>
    <property type="match status" value="1"/>
</dbReference>
<dbReference type="InterPro" id="IPR036518">
    <property type="entry name" value="CobE/GbiG_C_sf"/>
</dbReference>
<dbReference type="RefSeq" id="WP_281736717.1">
    <property type="nucleotide sequence ID" value="NZ_JAKETQ010000002.1"/>
</dbReference>
<dbReference type="AlphaFoldDB" id="A0AA41QQS5"/>
<dbReference type="InterPro" id="IPR002750">
    <property type="entry name" value="CobE/GbiG_C"/>
</dbReference>
<evidence type="ECO:0000259" key="1">
    <source>
        <dbReference type="Pfam" id="PF01890"/>
    </source>
</evidence>
<dbReference type="Gene3D" id="3.30.420.180">
    <property type="entry name" value="CobE/GbiG C-terminal domain"/>
    <property type="match status" value="1"/>
</dbReference>
<gene>
    <name evidence="2" type="ORF">ML536_17410</name>
</gene>
<dbReference type="Proteomes" id="UP001156140">
    <property type="component" value="Unassembled WGS sequence"/>
</dbReference>
<dbReference type="PANTHER" id="PTHR37477:SF1">
    <property type="entry name" value="COBALT-PRECORRIN-5A HYDROLASE"/>
    <property type="match status" value="1"/>
</dbReference>
<dbReference type="SUPFAM" id="SSF159664">
    <property type="entry name" value="CobE/GbiG C-terminal domain-like"/>
    <property type="match status" value="1"/>
</dbReference>
<evidence type="ECO:0000313" key="3">
    <source>
        <dbReference type="Proteomes" id="UP001156140"/>
    </source>
</evidence>
<accession>A0AA41QQS5</accession>
<proteinExistence type="predicted"/>
<evidence type="ECO:0000313" key="2">
    <source>
        <dbReference type="EMBL" id="MCI0128613.1"/>
    </source>
</evidence>
<reference evidence="2" key="1">
    <citation type="submission" date="2022-03" db="EMBL/GenBank/DDBJ databases">
        <title>The complete genome sequence of a Methyloterrigena soli.</title>
        <authorList>
            <person name="Zi Z."/>
        </authorList>
    </citation>
    <scope>NUCLEOTIDE SEQUENCE</scope>
    <source>
        <strain evidence="2">M48</strain>
    </source>
</reference>
<protein>
    <submittedName>
        <fullName evidence="2">Cobalamin biosynthesis protein</fullName>
    </submittedName>
</protein>
<sequence>MRLVVGVGLNSRAEASEVVLLIATSLEEAGLDAGAVAIVASSERKAGSPVLDAVAGHFGAELRFVADADLRAVEIEEPSQLALASIGLESVAEAAARSFGRLVLDKRKSANATCAIGSIAP</sequence>
<dbReference type="InterPro" id="IPR052553">
    <property type="entry name" value="CbiG_hydrolase"/>
</dbReference>
<dbReference type="PANTHER" id="PTHR37477">
    <property type="entry name" value="COBALT-PRECORRIN-5A HYDROLASE"/>
    <property type="match status" value="1"/>
</dbReference>
<keyword evidence="3" id="KW-1185">Reference proteome</keyword>
<name>A0AA41QQS5_9HYPH</name>
<dbReference type="EMBL" id="JALAZD010000002">
    <property type="protein sequence ID" value="MCI0128613.1"/>
    <property type="molecule type" value="Genomic_DNA"/>
</dbReference>
<organism evidence="2 3">
    <name type="scientific">Paradevosia shaoguanensis</name>
    <dbReference type="NCBI Taxonomy" id="1335043"/>
    <lineage>
        <taxon>Bacteria</taxon>
        <taxon>Pseudomonadati</taxon>
        <taxon>Pseudomonadota</taxon>
        <taxon>Alphaproteobacteria</taxon>
        <taxon>Hyphomicrobiales</taxon>
        <taxon>Devosiaceae</taxon>
        <taxon>Paradevosia</taxon>
    </lineage>
</organism>
<feature type="domain" description="CobE/GbiG C-terminal" evidence="1">
    <location>
        <begin position="3"/>
        <end position="116"/>
    </location>
</feature>